<reference evidence="3 4" key="1">
    <citation type="submission" date="2024-04" db="EMBL/GenBank/DDBJ databases">
        <title>Phyllosticta paracitricarpa is synonymous to the EU quarantine fungus P. citricarpa based on phylogenomic analyses.</title>
        <authorList>
            <consortium name="Lawrence Berkeley National Laboratory"/>
            <person name="Van Ingen-Buijs V.A."/>
            <person name="Van Westerhoven A.C."/>
            <person name="Haridas S."/>
            <person name="Skiadas P."/>
            <person name="Martin F."/>
            <person name="Groenewald J.Z."/>
            <person name="Crous P.W."/>
            <person name="Seidl M.F."/>
        </authorList>
    </citation>
    <scope>NUCLEOTIDE SEQUENCE [LARGE SCALE GENOMIC DNA]</scope>
    <source>
        <strain evidence="3 4">CBS 123371</strain>
    </source>
</reference>
<feature type="region of interest" description="Disordered" evidence="1">
    <location>
        <begin position="42"/>
        <end position="71"/>
    </location>
</feature>
<keyword evidence="4" id="KW-1185">Reference proteome</keyword>
<evidence type="ECO:0000313" key="3">
    <source>
        <dbReference type="EMBL" id="KAK7510998.1"/>
    </source>
</evidence>
<organism evidence="3 4">
    <name type="scientific">Phyllosticta citriasiana</name>
    <dbReference type="NCBI Taxonomy" id="595635"/>
    <lineage>
        <taxon>Eukaryota</taxon>
        <taxon>Fungi</taxon>
        <taxon>Dikarya</taxon>
        <taxon>Ascomycota</taxon>
        <taxon>Pezizomycotina</taxon>
        <taxon>Dothideomycetes</taxon>
        <taxon>Dothideomycetes incertae sedis</taxon>
        <taxon>Botryosphaeriales</taxon>
        <taxon>Phyllostictaceae</taxon>
        <taxon>Phyllosticta</taxon>
    </lineage>
</organism>
<comment type="caution">
    <text evidence="3">The sequence shown here is derived from an EMBL/GenBank/DDBJ whole genome shotgun (WGS) entry which is preliminary data.</text>
</comment>
<keyword evidence="2" id="KW-0812">Transmembrane</keyword>
<keyword evidence="2" id="KW-0472">Membrane</keyword>
<feature type="transmembrane region" description="Helical" evidence="2">
    <location>
        <begin position="117"/>
        <end position="140"/>
    </location>
</feature>
<dbReference type="EMBL" id="JBBPHU010000013">
    <property type="protein sequence ID" value="KAK7510998.1"/>
    <property type="molecule type" value="Genomic_DNA"/>
</dbReference>
<evidence type="ECO:0000256" key="1">
    <source>
        <dbReference type="SAM" id="MobiDB-lite"/>
    </source>
</evidence>
<evidence type="ECO:0000313" key="4">
    <source>
        <dbReference type="Proteomes" id="UP001363622"/>
    </source>
</evidence>
<proteinExistence type="predicted"/>
<protein>
    <submittedName>
        <fullName evidence="3">Uncharacterized protein</fullName>
    </submittedName>
</protein>
<evidence type="ECO:0000256" key="2">
    <source>
        <dbReference type="SAM" id="Phobius"/>
    </source>
</evidence>
<accession>A0ABR1KG59</accession>
<feature type="non-terminal residue" evidence="3">
    <location>
        <position position="150"/>
    </location>
</feature>
<feature type="compositionally biased region" description="Basic and acidic residues" evidence="1">
    <location>
        <begin position="42"/>
        <end position="67"/>
    </location>
</feature>
<dbReference type="Proteomes" id="UP001363622">
    <property type="component" value="Unassembled WGS sequence"/>
</dbReference>
<sequence>MRSNPSRRLLLGHVLRTSRRRRRLRRRRRTWIRRDEARDRRMLPTSHSDKGEKKKKEKKRNVGEKKENRRHPVSAGWLDGWTAPKTLVCGWLTYHVPQYGSRRSLVPIVVEVGQVSLWVLDLLFFFWGGFFFFFFCFFGNPSVDRPTDRD</sequence>
<gene>
    <name evidence="3" type="ORF">IWZ03DRAFT_387929</name>
</gene>
<name>A0ABR1KG59_9PEZI</name>
<keyword evidence="2" id="KW-1133">Transmembrane helix</keyword>